<comment type="caution">
    <text evidence="2">The sequence shown here is derived from an EMBL/GenBank/DDBJ whole genome shotgun (WGS) entry which is preliminary data.</text>
</comment>
<proteinExistence type="predicted"/>
<gene>
    <name evidence="2" type="ORF">CEP51_015119</name>
</gene>
<protein>
    <submittedName>
        <fullName evidence="2">Uncharacterized protein</fullName>
    </submittedName>
</protein>
<dbReference type="AlphaFoldDB" id="A0A428PGA3"/>
<feature type="compositionally biased region" description="Basic and acidic residues" evidence="1">
    <location>
        <begin position="56"/>
        <end position="68"/>
    </location>
</feature>
<feature type="compositionally biased region" description="Acidic residues" evidence="1">
    <location>
        <begin position="69"/>
        <end position="79"/>
    </location>
</feature>
<keyword evidence="3" id="KW-1185">Reference proteome</keyword>
<reference evidence="2 3" key="1">
    <citation type="submission" date="2017-06" db="EMBL/GenBank/DDBJ databases">
        <title>Comparative genomic analysis of Ambrosia Fusariam Clade fungi.</title>
        <authorList>
            <person name="Stajich J.E."/>
            <person name="Carrillo J."/>
            <person name="Kijimoto T."/>
            <person name="Eskalen A."/>
            <person name="O'Donnell K."/>
            <person name="Kasson M."/>
        </authorList>
    </citation>
    <scope>NUCLEOTIDE SEQUENCE [LARGE SCALE GENOMIC DNA]</scope>
    <source>
        <strain evidence="2 3">NRRL62606</strain>
    </source>
</reference>
<organism evidence="2 3">
    <name type="scientific">Fusarium floridanum</name>
    <dbReference type="NCBI Taxonomy" id="1325733"/>
    <lineage>
        <taxon>Eukaryota</taxon>
        <taxon>Fungi</taxon>
        <taxon>Dikarya</taxon>
        <taxon>Ascomycota</taxon>
        <taxon>Pezizomycotina</taxon>
        <taxon>Sordariomycetes</taxon>
        <taxon>Hypocreomycetidae</taxon>
        <taxon>Hypocreales</taxon>
        <taxon>Nectriaceae</taxon>
        <taxon>Fusarium</taxon>
        <taxon>Fusarium solani species complex</taxon>
    </lineage>
</organism>
<evidence type="ECO:0000256" key="1">
    <source>
        <dbReference type="SAM" id="MobiDB-lite"/>
    </source>
</evidence>
<dbReference type="EMBL" id="NKCL01000769">
    <property type="protein sequence ID" value="RSL52061.1"/>
    <property type="molecule type" value="Genomic_DNA"/>
</dbReference>
<accession>A0A428PGA3</accession>
<dbReference type="Proteomes" id="UP000287972">
    <property type="component" value="Unassembled WGS sequence"/>
</dbReference>
<evidence type="ECO:0000313" key="2">
    <source>
        <dbReference type="EMBL" id="RSL52061.1"/>
    </source>
</evidence>
<feature type="compositionally biased region" description="Basic and acidic residues" evidence="1">
    <location>
        <begin position="107"/>
        <end position="119"/>
    </location>
</feature>
<name>A0A428PGA3_9HYPO</name>
<evidence type="ECO:0000313" key="3">
    <source>
        <dbReference type="Proteomes" id="UP000287972"/>
    </source>
</evidence>
<sequence length="293" mass="31877">MLRCQTCSRSFLKTADLHEHVESFKARARDLTIELLQCLAHATSLTGGVLESARDEGNDFNIDSHDDIGGIDDDDENKEEDSVGFGSDRSDDKDGDDEDGNGFEIDENNRYTADVRCHETGLSPPRKRSKTQTHNSVIRSPSGILVTESDDTNDPMVEAGIIVQQSQEIPQQLTNPGELIDAGTVHLPISGIPTDAMVMHQGFITPPGPSRGSIFGSQNVGYPFVEESHSEARGALFYASRLSGSWSHTDYQFPDGSLPTMALEPQGNDILATEEMMTCDGTIVRGVAANVYK</sequence>
<feature type="compositionally biased region" description="Acidic residues" evidence="1">
    <location>
        <begin position="93"/>
        <end position="106"/>
    </location>
</feature>
<feature type="region of interest" description="Disordered" evidence="1">
    <location>
        <begin position="56"/>
        <end position="136"/>
    </location>
</feature>